<gene>
    <name evidence="3" type="ORF">BDA99DRAFT_609743</name>
</gene>
<dbReference type="InterPro" id="IPR052895">
    <property type="entry name" value="HetReg/Transcr_Mod"/>
</dbReference>
<dbReference type="PANTHER" id="PTHR24148">
    <property type="entry name" value="ANKYRIN REPEAT DOMAIN-CONTAINING PROTEIN 39 HOMOLOG-RELATED"/>
    <property type="match status" value="1"/>
</dbReference>
<name>A0AAD5JM80_9FUNG</name>
<accession>A0AAD5JM80</accession>
<evidence type="ECO:0000313" key="3">
    <source>
        <dbReference type="EMBL" id="KAI9245848.1"/>
    </source>
</evidence>
<keyword evidence="4" id="KW-1185">Reference proteome</keyword>
<dbReference type="Pfam" id="PF06985">
    <property type="entry name" value="HET"/>
    <property type="match status" value="1"/>
</dbReference>
<feature type="domain" description="Heterokaryon incompatibility" evidence="2">
    <location>
        <begin position="74"/>
        <end position="256"/>
    </location>
</feature>
<evidence type="ECO:0000259" key="2">
    <source>
        <dbReference type="Pfam" id="PF06985"/>
    </source>
</evidence>
<dbReference type="AlphaFoldDB" id="A0AAD5JM80"/>
<sequence>MYITYDTRQLSDYRECALIGGSGTDDDAHIKNQYHVHPPKRFPDQIPKSDYKPNKLVRVSDMQVISGSKVKEGYCALSYVWEQSGDIIPFDDNNNNDHGNYKRVDRGKHKLIQWNKTAKGGGGKKNSNNNTTVGSKKSMYSSKPKNVRFEDIVQKVCKDFNIRYIWYDQLCIDHQQDVGDNLEKMREIKSMHQIYKHAFGTVVLVPEFRVDDSKILRRTTTGGGAPSHLLDETLSITTKSILSESKWFKRLWTFQEALMSQNIVFVGENIHSWWYKAYAYKDMYFICNTPQQWNVSTILWYTHIRTCSNPYDRIFILANLFPDMMDTITMDYNQSFDPLLIQCYGALAKKDLSILCFGQHLEYKVIGQQRKRSSIEKNGHSSSDDENDYDVPIQQYEDILPSWTGIDGEHLQGDFTTNFQNYSIVDTSMQVTCTFITSVDDPAAITSVPFKPLTFDDLPPFQFLDQKNKSSSNNNDILSSSSLKRQELAIKIQLPESDRNSHGPKKTFIVTLSLFSSDIFSLENPKPSSLHGVSKTLCILSSIIPITNDDLFWYDCCNDDNSSNDNETTTQQQQQCINFDFNLTEETDNYSQYVILSGISFINNDPRSSYSSPPYKIFPVIKEEGDHYKAIGTCKIVNPDHLFSGCTLPEETFNIQ</sequence>
<feature type="compositionally biased region" description="Low complexity" evidence="1">
    <location>
        <begin position="125"/>
        <end position="138"/>
    </location>
</feature>
<reference evidence="3" key="2">
    <citation type="submission" date="2023-02" db="EMBL/GenBank/DDBJ databases">
        <authorList>
            <consortium name="DOE Joint Genome Institute"/>
            <person name="Mondo S.J."/>
            <person name="Chang Y."/>
            <person name="Wang Y."/>
            <person name="Ahrendt S."/>
            <person name="Andreopoulos W."/>
            <person name="Barry K."/>
            <person name="Beard J."/>
            <person name="Benny G.L."/>
            <person name="Blankenship S."/>
            <person name="Bonito G."/>
            <person name="Cuomo C."/>
            <person name="Desiro A."/>
            <person name="Gervers K.A."/>
            <person name="Hundley H."/>
            <person name="Kuo A."/>
            <person name="LaButti K."/>
            <person name="Lang B.F."/>
            <person name="Lipzen A."/>
            <person name="O'Donnell K."/>
            <person name="Pangilinan J."/>
            <person name="Reynolds N."/>
            <person name="Sandor L."/>
            <person name="Smith M.W."/>
            <person name="Tsang A."/>
            <person name="Grigoriev I.V."/>
            <person name="Stajich J.E."/>
            <person name="Spatafora J.W."/>
        </authorList>
    </citation>
    <scope>NUCLEOTIDE SEQUENCE</scope>
    <source>
        <strain evidence="3">RSA 2281</strain>
    </source>
</reference>
<comment type="caution">
    <text evidence="3">The sequence shown here is derived from an EMBL/GenBank/DDBJ whole genome shotgun (WGS) entry which is preliminary data.</text>
</comment>
<dbReference type="PANTHER" id="PTHR24148:SF64">
    <property type="entry name" value="HETEROKARYON INCOMPATIBILITY DOMAIN-CONTAINING PROTEIN"/>
    <property type="match status" value="1"/>
</dbReference>
<protein>
    <submittedName>
        <fullName evidence="3">Heterokaryon incompatibility protein-domain-containing protein</fullName>
    </submittedName>
</protein>
<feature type="region of interest" description="Disordered" evidence="1">
    <location>
        <begin position="116"/>
        <end position="140"/>
    </location>
</feature>
<dbReference type="InterPro" id="IPR010730">
    <property type="entry name" value="HET"/>
</dbReference>
<organism evidence="3 4">
    <name type="scientific">Phascolomyces articulosus</name>
    <dbReference type="NCBI Taxonomy" id="60185"/>
    <lineage>
        <taxon>Eukaryota</taxon>
        <taxon>Fungi</taxon>
        <taxon>Fungi incertae sedis</taxon>
        <taxon>Mucoromycota</taxon>
        <taxon>Mucoromycotina</taxon>
        <taxon>Mucoromycetes</taxon>
        <taxon>Mucorales</taxon>
        <taxon>Lichtheimiaceae</taxon>
        <taxon>Phascolomyces</taxon>
    </lineage>
</organism>
<proteinExistence type="predicted"/>
<dbReference type="Proteomes" id="UP001209540">
    <property type="component" value="Unassembled WGS sequence"/>
</dbReference>
<evidence type="ECO:0000256" key="1">
    <source>
        <dbReference type="SAM" id="MobiDB-lite"/>
    </source>
</evidence>
<evidence type="ECO:0000313" key="4">
    <source>
        <dbReference type="Proteomes" id="UP001209540"/>
    </source>
</evidence>
<dbReference type="EMBL" id="JAIXMP010000049">
    <property type="protein sequence ID" value="KAI9245848.1"/>
    <property type="molecule type" value="Genomic_DNA"/>
</dbReference>
<reference evidence="3" key="1">
    <citation type="journal article" date="2022" name="IScience">
        <title>Evolution of zygomycete secretomes and the origins of terrestrial fungal ecologies.</title>
        <authorList>
            <person name="Chang Y."/>
            <person name="Wang Y."/>
            <person name="Mondo S."/>
            <person name="Ahrendt S."/>
            <person name="Andreopoulos W."/>
            <person name="Barry K."/>
            <person name="Beard J."/>
            <person name="Benny G.L."/>
            <person name="Blankenship S."/>
            <person name="Bonito G."/>
            <person name="Cuomo C."/>
            <person name="Desiro A."/>
            <person name="Gervers K.A."/>
            <person name="Hundley H."/>
            <person name="Kuo A."/>
            <person name="LaButti K."/>
            <person name="Lang B.F."/>
            <person name="Lipzen A."/>
            <person name="O'Donnell K."/>
            <person name="Pangilinan J."/>
            <person name="Reynolds N."/>
            <person name="Sandor L."/>
            <person name="Smith M.E."/>
            <person name="Tsang A."/>
            <person name="Grigoriev I.V."/>
            <person name="Stajich J.E."/>
            <person name="Spatafora J.W."/>
        </authorList>
    </citation>
    <scope>NUCLEOTIDE SEQUENCE</scope>
    <source>
        <strain evidence="3">RSA 2281</strain>
    </source>
</reference>